<sequence length="759" mass="82137">MDDEAKQTLRSAALFYHEHPKPGKLEIRATKPLANGRDLSRAYSPGVAEACLEIKADPANAARYTSRGNLVAVVSNGTAVLGLGNIGALASKPVMEGKAVLFKKFANIDCFDIELDQPDPEKLAEIVCALEPTFGAINLEDIKAPDCFIVERICRERMGIPVFHDDQHGTAIVVGAAATNALHITKRKFEDIKVVSTGGGAAGIACLNMLLKLGVRRENIWLCDIHGLVYEGRAEDMNPEKAAFAQATDLRTLGEVIDGADLFLGLSGPGVLTPDMVARMAPEPIVFALANPTPEIMPDAVQAVSPGAIVATGRSDYPNQVNNVLCFPFIFRGALDVGATQINDEMEVACVEGIARLARATTSAETAAAYQGETLTFGRDYLIPKPFDPRLMGVVASSVARAAMETGVAMRPLDDLDAYKSSLDHSVFRSAMLMRPVFQSARAASRRLVFAEGEDERVLRAAQAVLEETTEVPILIGRPEVIERRLERYGLPIKPGRDFEVVNPENDPRYRDYWETYHGLMARRGVTPDTARAILRTNTTAIGAIMVHRGEADSLICGAFGQYLWHLNYVRQVLARDGLRPVGALSLMIMDEGPLFIADTQVNHEPTPQQVAETVIGAARHARRFGVVPKVALCSHSQFGTLDTESGRRMRGAMEILDQMGVDFEYEGEMHVDAALLPEVRARLMPESRLDGAANILVFGSTDAASAVRNILKTRSDALEVGPILMGMGNRAHIVTPSITARGLLNVAAIAGTPVSHYS</sequence>
<dbReference type="FunFam" id="3.40.50.720:FF:000095">
    <property type="entry name" value="NADP-dependent malic enzyme"/>
    <property type="match status" value="1"/>
</dbReference>
<keyword evidence="10" id="KW-0521">NADP</keyword>
<accession>A0A2U2C615</accession>
<evidence type="ECO:0000256" key="1">
    <source>
        <dbReference type="ARBA" id="ARBA00001936"/>
    </source>
</evidence>
<dbReference type="PIRSF" id="PIRSF036684">
    <property type="entry name" value="ME_PTA"/>
    <property type="match status" value="1"/>
</dbReference>
<evidence type="ECO:0000313" key="13">
    <source>
        <dbReference type="EMBL" id="PWE27303.1"/>
    </source>
</evidence>
<dbReference type="GO" id="GO:0004470">
    <property type="term" value="F:malic enzyme activity"/>
    <property type="evidence" value="ECO:0007669"/>
    <property type="project" value="InterPro"/>
</dbReference>
<evidence type="ECO:0000256" key="3">
    <source>
        <dbReference type="ARBA" id="ARBA00007686"/>
    </source>
</evidence>
<evidence type="ECO:0000256" key="9">
    <source>
        <dbReference type="PIRSR" id="PIRSR036684-2"/>
    </source>
</evidence>
<evidence type="ECO:0000256" key="6">
    <source>
        <dbReference type="ARBA" id="ARBA00023002"/>
    </source>
</evidence>
<keyword evidence="5 9" id="KW-0479">Metal-binding</keyword>
<comment type="similarity">
    <text evidence="3">In the N-terminal section; belongs to the malic enzymes family.</text>
</comment>
<evidence type="ECO:0000256" key="2">
    <source>
        <dbReference type="ARBA" id="ARBA00001946"/>
    </source>
</evidence>
<keyword evidence="14" id="KW-1185">Reference proteome</keyword>
<feature type="binding site" evidence="10">
    <location>
        <position position="166"/>
    </location>
    <ligand>
        <name>a divalent metal cation</name>
        <dbReference type="ChEBI" id="CHEBI:60240"/>
    </ligand>
</feature>
<comment type="cofactor">
    <cofactor evidence="2">
        <name>Mg(2+)</name>
        <dbReference type="ChEBI" id="CHEBI:18420"/>
    </cofactor>
</comment>
<evidence type="ECO:0000256" key="4">
    <source>
        <dbReference type="ARBA" id="ARBA00008756"/>
    </source>
</evidence>
<comment type="caution">
    <text evidence="13">The sequence shown here is derived from an EMBL/GenBank/DDBJ whole genome shotgun (WGS) entry which is preliminary data.</text>
</comment>
<feature type="binding site" evidence="9">
    <location>
        <position position="140"/>
    </location>
    <ligand>
        <name>a divalent metal cation</name>
        <dbReference type="ChEBI" id="CHEBI:60240"/>
    </ligand>
</feature>
<dbReference type="InterPro" id="IPR012301">
    <property type="entry name" value="Malic_N_dom"/>
</dbReference>
<dbReference type="InterPro" id="IPR002505">
    <property type="entry name" value="PTA_PTB"/>
</dbReference>
<dbReference type="InterPro" id="IPR037062">
    <property type="entry name" value="Malic_N_dom_sf"/>
</dbReference>
<dbReference type="Pfam" id="PF00390">
    <property type="entry name" value="malic"/>
    <property type="match status" value="1"/>
</dbReference>
<gene>
    <name evidence="13" type="ORF">C4N9_16705</name>
</gene>
<dbReference type="Pfam" id="PF03949">
    <property type="entry name" value="Malic_M"/>
    <property type="match status" value="1"/>
</dbReference>
<dbReference type="FunFam" id="3.40.50.10380:FF:000003">
    <property type="entry name" value="NADP-dependent malic enzyme"/>
    <property type="match status" value="1"/>
</dbReference>
<dbReference type="Gene3D" id="3.40.50.10380">
    <property type="entry name" value="Malic enzyme, N-terminal domain"/>
    <property type="match status" value="1"/>
</dbReference>
<comment type="similarity">
    <text evidence="4">In the C-terminal section; belongs to the phosphate acetyltransferase and butyryltransferase family.</text>
</comment>
<dbReference type="EMBL" id="QEYD01000011">
    <property type="protein sequence ID" value="PWE27303.1"/>
    <property type="molecule type" value="Genomic_DNA"/>
</dbReference>
<organism evidence="13 14">
    <name type="scientific">Pararhodobacter marinus</name>
    <dbReference type="NCBI Taxonomy" id="2184063"/>
    <lineage>
        <taxon>Bacteria</taxon>
        <taxon>Pseudomonadati</taxon>
        <taxon>Pseudomonadota</taxon>
        <taxon>Alphaproteobacteria</taxon>
        <taxon>Rhodobacterales</taxon>
        <taxon>Paracoccaceae</taxon>
        <taxon>Pararhodobacter</taxon>
    </lineage>
</organism>
<dbReference type="InterPro" id="IPR051674">
    <property type="entry name" value="Malate_Decarboxylase"/>
</dbReference>
<evidence type="ECO:0000313" key="14">
    <source>
        <dbReference type="Proteomes" id="UP000244940"/>
    </source>
</evidence>
<dbReference type="SMART" id="SM00919">
    <property type="entry name" value="Malic_M"/>
    <property type="match status" value="1"/>
</dbReference>
<feature type="domain" description="Malic enzyme N-terminal" evidence="12">
    <location>
        <begin position="22"/>
        <end position="155"/>
    </location>
</feature>
<dbReference type="SMART" id="SM01274">
    <property type="entry name" value="malic"/>
    <property type="match status" value="1"/>
</dbReference>
<dbReference type="GO" id="GO:0016616">
    <property type="term" value="F:oxidoreductase activity, acting on the CH-OH group of donors, NAD or NADP as acceptor"/>
    <property type="evidence" value="ECO:0007669"/>
    <property type="project" value="InterPro"/>
</dbReference>
<dbReference type="AlphaFoldDB" id="A0A2U2C615"/>
<feature type="binding site" evidence="10">
    <location>
        <position position="291"/>
    </location>
    <ligand>
        <name>a divalent metal cation</name>
        <dbReference type="ChEBI" id="CHEBI:60240"/>
    </ligand>
</feature>
<dbReference type="OrthoDB" id="9805787at2"/>
<evidence type="ECO:0000259" key="12">
    <source>
        <dbReference type="SMART" id="SM01274"/>
    </source>
</evidence>
<keyword evidence="6" id="KW-0560">Oxidoreductase</keyword>
<feature type="domain" description="Malic enzyme NAD-binding" evidence="11">
    <location>
        <begin position="167"/>
        <end position="404"/>
    </location>
</feature>
<evidence type="ECO:0000256" key="7">
    <source>
        <dbReference type="ARBA" id="ARBA00023268"/>
    </source>
</evidence>
<dbReference type="PANTHER" id="PTHR43237:SF4">
    <property type="entry name" value="NADP-DEPENDENT MALIC ENZYME"/>
    <property type="match status" value="1"/>
</dbReference>
<evidence type="ECO:0000256" key="10">
    <source>
        <dbReference type="PIRSR" id="PIRSR036684-3"/>
    </source>
</evidence>
<feature type="binding site" evidence="10">
    <location>
        <begin position="80"/>
        <end position="87"/>
    </location>
    <ligand>
        <name>NADP(+)</name>
        <dbReference type="ChEBI" id="CHEBI:58349"/>
    </ligand>
</feature>
<dbReference type="SUPFAM" id="SSF51735">
    <property type="entry name" value="NAD(P)-binding Rossmann-fold domains"/>
    <property type="match status" value="1"/>
</dbReference>
<dbReference type="InterPro" id="IPR036291">
    <property type="entry name" value="NAD(P)-bd_dom_sf"/>
</dbReference>
<comment type="cofactor">
    <cofactor evidence="1">
        <name>Mn(2+)</name>
        <dbReference type="ChEBI" id="CHEBI:29035"/>
    </cofactor>
</comment>
<dbReference type="Pfam" id="PF01515">
    <property type="entry name" value="PTA_PTB"/>
    <property type="match status" value="1"/>
</dbReference>
<dbReference type="Gene3D" id="3.40.50.10950">
    <property type="match status" value="1"/>
</dbReference>
<evidence type="ECO:0000256" key="5">
    <source>
        <dbReference type="ARBA" id="ARBA00022723"/>
    </source>
</evidence>
<dbReference type="Proteomes" id="UP000244940">
    <property type="component" value="Unassembled WGS sequence"/>
</dbReference>
<proteinExistence type="inferred from homology"/>
<reference evidence="13 14" key="1">
    <citation type="submission" date="2018-05" db="EMBL/GenBank/DDBJ databases">
        <title>Pararhodobacter marina sp. nov., isolated from deep-sea water of the Indian Ocean.</title>
        <authorList>
            <person name="Lai Q.Sr."/>
            <person name="Liu X."/>
            <person name="Shao Z."/>
        </authorList>
    </citation>
    <scope>NUCLEOTIDE SEQUENCE [LARGE SCALE GENOMIC DNA]</scope>
    <source>
        <strain evidence="13 14">CIC4N-9</strain>
    </source>
</reference>
<dbReference type="InterPro" id="IPR045213">
    <property type="entry name" value="Malic_NAD-bd_bact_type"/>
</dbReference>
<evidence type="ECO:0000256" key="8">
    <source>
        <dbReference type="PIRSR" id="PIRSR036684-1"/>
    </source>
</evidence>
<feature type="active site" description="Proton acceptor" evidence="8">
    <location>
        <position position="98"/>
    </location>
</feature>
<dbReference type="SUPFAM" id="SSF53223">
    <property type="entry name" value="Aminoacid dehydrogenase-like, N-terminal domain"/>
    <property type="match status" value="1"/>
</dbReference>
<dbReference type="GO" id="GO:0006108">
    <property type="term" value="P:malate metabolic process"/>
    <property type="evidence" value="ECO:0007669"/>
    <property type="project" value="InterPro"/>
</dbReference>
<dbReference type="InterPro" id="IPR046346">
    <property type="entry name" value="Aminoacid_DH-like_N_sf"/>
</dbReference>
<protein>
    <submittedName>
        <fullName evidence="13">NADP-dependent malic enzyme</fullName>
    </submittedName>
</protein>
<feature type="binding site" evidence="9">
    <location>
        <position position="141"/>
    </location>
    <ligand>
        <name>a divalent metal cation</name>
        <dbReference type="ChEBI" id="CHEBI:60240"/>
    </ligand>
</feature>
<dbReference type="GO" id="GO:0051287">
    <property type="term" value="F:NAD binding"/>
    <property type="evidence" value="ECO:0007669"/>
    <property type="project" value="InterPro"/>
</dbReference>
<keyword evidence="7" id="KW-0511">Multifunctional enzyme</keyword>
<dbReference type="Gene3D" id="3.40.50.720">
    <property type="entry name" value="NAD(P)-binding Rossmann-like Domain"/>
    <property type="match status" value="1"/>
</dbReference>
<dbReference type="SUPFAM" id="SSF53659">
    <property type="entry name" value="Isocitrate/Isopropylmalate dehydrogenase-like"/>
    <property type="match status" value="1"/>
</dbReference>
<evidence type="ECO:0000259" key="11">
    <source>
        <dbReference type="SMART" id="SM00919"/>
    </source>
</evidence>
<dbReference type="Gene3D" id="3.40.50.10750">
    <property type="entry name" value="Isocitrate/Isopropylmalate dehydrogenase-like"/>
    <property type="match status" value="1"/>
</dbReference>
<dbReference type="InterPro" id="IPR042112">
    <property type="entry name" value="P_AcTrfase_dom2"/>
</dbReference>
<dbReference type="GO" id="GO:0016746">
    <property type="term" value="F:acyltransferase activity"/>
    <property type="evidence" value="ECO:0007669"/>
    <property type="project" value="InterPro"/>
</dbReference>
<dbReference type="GO" id="GO:0046872">
    <property type="term" value="F:metal ion binding"/>
    <property type="evidence" value="ECO:0007669"/>
    <property type="project" value="UniProtKB-KW"/>
</dbReference>
<name>A0A2U2C615_9RHOB</name>
<dbReference type="InterPro" id="IPR012302">
    <property type="entry name" value="Malic_NAD-bd"/>
</dbReference>
<dbReference type="InterPro" id="IPR042113">
    <property type="entry name" value="P_AcTrfase_dom1"/>
</dbReference>
<dbReference type="PANTHER" id="PTHR43237">
    <property type="entry name" value="NADP-DEPENDENT MALIC ENZYME"/>
    <property type="match status" value="1"/>
</dbReference>
<dbReference type="InterPro" id="IPR012188">
    <property type="entry name" value="ME_PTA"/>
</dbReference>
<dbReference type="CDD" id="cd05311">
    <property type="entry name" value="NAD_bind_2_malic_enz"/>
    <property type="match status" value="1"/>
</dbReference>